<dbReference type="GO" id="GO:0016757">
    <property type="term" value="F:glycosyltransferase activity"/>
    <property type="evidence" value="ECO:0007669"/>
    <property type="project" value="InterPro"/>
</dbReference>
<dbReference type="Proteomes" id="UP000649604">
    <property type="component" value="Unassembled WGS sequence"/>
</dbReference>
<accession>A0A9D5Q5D9</accession>
<feature type="domain" description="Glycosyltransferase subfamily 4-like N-terminal" evidence="2">
    <location>
        <begin position="12"/>
        <end position="147"/>
    </location>
</feature>
<organism evidence="3 4">
    <name type="scientific">candidate division KSB3 bacterium</name>
    <dbReference type="NCBI Taxonomy" id="2044937"/>
    <lineage>
        <taxon>Bacteria</taxon>
        <taxon>candidate division KSB3</taxon>
    </lineage>
</organism>
<dbReference type="Gene3D" id="3.40.50.2000">
    <property type="entry name" value="Glycogen Phosphorylase B"/>
    <property type="match status" value="2"/>
</dbReference>
<dbReference type="SUPFAM" id="SSF53756">
    <property type="entry name" value="UDP-Glycosyltransferase/glycogen phosphorylase"/>
    <property type="match status" value="1"/>
</dbReference>
<evidence type="ECO:0000313" key="3">
    <source>
        <dbReference type="EMBL" id="MBD3324223.1"/>
    </source>
</evidence>
<comment type="caution">
    <text evidence="3">The sequence shown here is derived from an EMBL/GenBank/DDBJ whole genome shotgun (WGS) entry which is preliminary data.</text>
</comment>
<dbReference type="PANTHER" id="PTHR12526:SF630">
    <property type="entry name" value="GLYCOSYLTRANSFERASE"/>
    <property type="match status" value="1"/>
</dbReference>
<evidence type="ECO:0000259" key="1">
    <source>
        <dbReference type="Pfam" id="PF00534"/>
    </source>
</evidence>
<dbReference type="AlphaFoldDB" id="A0A9D5Q5D9"/>
<dbReference type="InterPro" id="IPR001296">
    <property type="entry name" value="Glyco_trans_1"/>
</dbReference>
<dbReference type="PANTHER" id="PTHR12526">
    <property type="entry name" value="GLYCOSYLTRANSFERASE"/>
    <property type="match status" value="1"/>
</dbReference>
<evidence type="ECO:0000313" key="4">
    <source>
        <dbReference type="Proteomes" id="UP000649604"/>
    </source>
</evidence>
<dbReference type="Pfam" id="PF13477">
    <property type="entry name" value="Glyco_trans_4_2"/>
    <property type="match status" value="1"/>
</dbReference>
<proteinExistence type="predicted"/>
<dbReference type="Pfam" id="PF00534">
    <property type="entry name" value="Glycos_transf_1"/>
    <property type="match status" value="1"/>
</dbReference>
<reference evidence="3" key="1">
    <citation type="submission" date="2019-11" db="EMBL/GenBank/DDBJ databases">
        <title>Microbial mats filling the niche in hypersaline microbial mats.</title>
        <authorList>
            <person name="Wong H.L."/>
            <person name="Macleod F.I."/>
            <person name="White R.A. III"/>
            <person name="Burns B.P."/>
        </authorList>
    </citation>
    <scope>NUCLEOTIDE SEQUENCE</scope>
    <source>
        <strain evidence="3">Rbin_158</strain>
    </source>
</reference>
<protein>
    <submittedName>
        <fullName evidence="3">Glycosyltransferase</fullName>
    </submittedName>
</protein>
<gene>
    <name evidence="3" type="ORF">GF339_06535</name>
</gene>
<dbReference type="InterPro" id="IPR028098">
    <property type="entry name" value="Glyco_trans_4-like_N"/>
</dbReference>
<feature type="domain" description="Glycosyl transferase family 1" evidence="1">
    <location>
        <begin position="183"/>
        <end position="354"/>
    </location>
</feature>
<sequence>MTSHTSSTSPKILILARPDNSIVSEFGCAGLTGGYKILWYCPSHAEYWQYSDVTPVPGATVYTFPFRWIPKLAPIIETLYLCYLIIKTQPALIHVFMAEPRLYNLILHVCKPVIVTVMGADIFHHQDRRLFLRDVLLNHAQYITSRSDFIDQTLLAIGNYRHKIQRNTWGVDCEKFRPGLPTQELHNQLEIPPQAPVFFSMRGCSRFYRHHIVIQAFARFLKQGYDNAFLIVNTWRGKQEYTEFLKLLAHQKKIASNVRFVNSIPRRQMPFYCNLATSAISIPPSDGMPQSLYETMACGCFHILGDLPQYKELVEHKSNGFYVTLDDPKTLANAMQWVVEHPENVRAAAEYNRKKILEIADKHEQIRRFNELYHNVIQKKNNLSIKNR</sequence>
<name>A0A9D5Q5D9_9BACT</name>
<evidence type="ECO:0000259" key="2">
    <source>
        <dbReference type="Pfam" id="PF13477"/>
    </source>
</evidence>
<dbReference type="EMBL" id="WJJP01000203">
    <property type="protein sequence ID" value="MBD3324223.1"/>
    <property type="molecule type" value="Genomic_DNA"/>
</dbReference>